<reference evidence="15 16" key="1">
    <citation type="submission" date="2011-12" db="EMBL/GenBank/DDBJ databases">
        <title>Whole genome shotgun sequence of Gordonia effusa NBRC 100432.</title>
        <authorList>
            <person name="Yoshida I."/>
            <person name="Takarada H."/>
            <person name="Hosoyama A."/>
            <person name="Tsuchikane K."/>
            <person name="Katsumata H."/>
            <person name="Yamazaki S."/>
            <person name="Fujita N."/>
        </authorList>
    </citation>
    <scope>NUCLEOTIDE SEQUENCE [LARGE SCALE GENOMIC DNA]</scope>
    <source>
        <strain evidence="15 16">NBRC 100432</strain>
    </source>
</reference>
<comment type="pathway">
    <text evidence="2 13">Amino-acid biosynthesis; L-serine biosynthesis; L-serine from 3-phospho-D-glycerate: step 2/3.</text>
</comment>
<feature type="binding site" evidence="13">
    <location>
        <position position="188"/>
    </location>
    <ligand>
        <name>pyridoxal 5'-phosphate</name>
        <dbReference type="ChEBI" id="CHEBI:597326"/>
    </ligand>
</feature>
<evidence type="ECO:0000256" key="8">
    <source>
        <dbReference type="ARBA" id="ARBA00022898"/>
    </source>
</evidence>
<feature type="modified residue" description="N6-(pyridoxal phosphate)lysine" evidence="13">
    <location>
        <position position="212"/>
    </location>
</feature>
<evidence type="ECO:0000256" key="6">
    <source>
        <dbReference type="ARBA" id="ARBA00022605"/>
    </source>
</evidence>
<comment type="function">
    <text evidence="1 13">Catalyzes the reversible conversion of 3-phosphohydroxypyruvate to phosphoserine and of 3-hydroxy-2-oxo-4-phosphonooxybutanoate to phosphohydroxythreonine.</text>
</comment>
<gene>
    <name evidence="13 15" type="primary">serC</name>
    <name evidence="15" type="ORF">GOEFS_037_00250</name>
</gene>
<evidence type="ECO:0000256" key="5">
    <source>
        <dbReference type="ARBA" id="ARBA00022576"/>
    </source>
</evidence>
<dbReference type="Pfam" id="PF00266">
    <property type="entry name" value="Aminotran_5"/>
    <property type="match status" value="1"/>
</dbReference>
<name>H0QY21_9ACTN</name>
<evidence type="ECO:0000313" key="15">
    <source>
        <dbReference type="EMBL" id="GAB17722.1"/>
    </source>
</evidence>
<feature type="binding site" evidence="13">
    <location>
        <position position="57"/>
    </location>
    <ligand>
        <name>L-glutamate</name>
        <dbReference type="ChEBI" id="CHEBI:29985"/>
    </ligand>
</feature>
<evidence type="ECO:0000256" key="10">
    <source>
        <dbReference type="ARBA" id="ARBA00023299"/>
    </source>
</evidence>
<dbReference type="InterPro" id="IPR000192">
    <property type="entry name" value="Aminotrans_V_dom"/>
</dbReference>
<dbReference type="GO" id="GO:0006564">
    <property type="term" value="P:L-serine biosynthetic process"/>
    <property type="evidence" value="ECO:0007669"/>
    <property type="project" value="UniProtKB-UniRule"/>
</dbReference>
<dbReference type="InterPro" id="IPR006272">
    <property type="entry name" value="Pser_aminoTfrase_mycobac"/>
</dbReference>
<proteinExistence type="inferred from homology"/>
<dbReference type="GO" id="GO:0030170">
    <property type="term" value="F:pyridoxal phosphate binding"/>
    <property type="evidence" value="ECO:0007669"/>
    <property type="project" value="UniProtKB-UniRule"/>
</dbReference>
<comment type="catalytic activity">
    <reaction evidence="12 13">
        <text>O-phospho-L-serine + 2-oxoglutarate = 3-phosphooxypyruvate + L-glutamate</text>
        <dbReference type="Rhea" id="RHEA:14329"/>
        <dbReference type="ChEBI" id="CHEBI:16810"/>
        <dbReference type="ChEBI" id="CHEBI:18110"/>
        <dbReference type="ChEBI" id="CHEBI:29985"/>
        <dbReference type="ChEBI" id="CHEBI:57524"/>
        <dbReference type="EC" id="2.6.1.52"/>
    </reaction>
</comment>
<evidence type="ECO:0000256" key="9">
    <source>
        <dbReference type="ARBA" id="ARBA00023096"/>
    </source>
</evidence>
<keyword evidence="4 13" id="KW-0963">Cytoplasm</keyword>
<dbReference type="PANTHER" id="PTHR21152">
    <property type="entry name" value="AMINOTRANSFERASE CLASS V"/>
    <property type="match status" value="1"/>
</dbReference>
<evidence type="ECO:0000256" key="7">
    <source>
        <dbReference type="ARBA" id="ARBA00022679"/>
    </source>
</evidence>
<keyword evidence="6 13" id="KW-0028">Amino-acid biosynthesis</keyword>
<dbReference type="SUPFAM" id="SSF53383">
    <property type="entry name" value="PLP-dependent transferases"/>
    <property type="match status" value="1"/>
</dbReference>
<dbReference type="GO" id="GO:0008615">
    <property type="term" value="P:pyridoxine biosynthetic process"/>
    <property type="evidence" value="ECO:0007669"/>
    <property type="project" value="UniProtKB-UniRule"/>
</dbReference>
<evidence type="ECO:0000256" key="11">
    <source>
        <dbReference type="ARBA" id="ARBA00047630"/>
    </source>
</evidence>
<dbReference type="GO" id="GO:0005737">
    <property type="term" value="C:cytoplasm"/>
    <property type="evidence" value="ECO:0007669"/>
    <property type="project" value="UniProtKB-SubCell"/>
</dbReference>
<dbReference type="PIRSF" id="PIRSF000525">
    <property type="entry name" value="SerC"/>
    <property type="match status" value="1"/>
</dbReference>
<keyword evidence="16" id="KW-1185">Reference proteome</keyword>
<comment type="pathway">
    <text evidence="13">Cofactor biosynthesis; pyridoxine 5'-phosphate biosynthesis; pyridoxine 5'-phosphate from D-erythrose 4-phosphate: step 3/5.</text>
</comment>
<dbReference type="GO" id="GO:0019265">
    <property type="term" value="P:glycine biosynthetic process, by transamination of glyoxylate"/>
    <property type="evidence" value="ECO:0007669"/>
    <property type="project" value="TreeGrafter"/>
</dbReference>
<comment type="caution">
    <text evidence="15">The sequence shown here is derived from an EMBL/GenBank/DDBJ whole genome shotgun (WGS) entry which is preliminary data.</text>
</comment>
<dbReference type="EMBL" id="BAEH01000037">
    <property type="protein sequence ID" value="GAB17722.1"/>
    <property type="molecule type" value="Genomic_DNA"/>
</dbReference>
<accession>H0QY21</accession>
<comment type="subcellular location">
    <subcellularLocation>
        <location evidence="13">Cytoplasm</location>
    </subcellularLocation>
</comment>
<evidence type="ECO:0000259" key="14">
    <source>
        <dbReference type="Pfam" id="PF00266"/>
    </source>
</evidence>
<comment type="cofactor">
    <cofactor evidence="13">
        <name>pyridoxal 5'-phosphate</name>
        <dbReference type="ChEBI" id="CHEBI:597326"/>
    </cofactor>
    <text evidence="13">Binds 1 pyridoxal phosphate per subunit.</text>
</comment>
<dbReference type="Gene3D" id="3.90.1150.10">
    <property type="entry name" value="Aspartate Aminotransferase, domain 1"/>
    <property type="match status" value="1"/>
</dbReference>
<comment type="catalytic activity">
    <reaction evidence="11 13">
        <text>4-(phosphooxy)-L-threonine + 2-oxoglutarate = (R)-3-hydroxy-2-oxo-4-phosphooxybutanoate + L-glutamate</text>
        <dbReference type="Rhea" id="RHEA:16573"/>
        <dbReference type="ChEBI" id="CHEBI:16810"/>
        <dbReference type="ChEBI" id="CHEBI:29985"/>
        <dbReference type="ChEBI" id="CHEBI:58452"/>
        <dbReference type="ChEBI" id="CHEBI:58538"/>
        <dbReference type="EC" id="2.6.1.52"/>
    </reaction>
</comment>
<evidence type="ECO:0000256" key="2">
    <source>
        <dbReference type="ARBA" id="ARBA00005099"/>
    </source>
</evidence>
<dbReference type="STRING" id="1077974.GOEFS_037_00250"/>
<feature type="binding site" evidence="13">
    <location>
        <position position="166"/>
    </location>
    <ligand>
        <name>pyridoxal 5'-phosphate</name>
        <dbReference type="ChEBI" id="CHEBI:597326"/>
    </ligand>
</feature>
<evidence type="ECO:0000313" key="16">
    <source>
        <dbReference type="Proteomes" id="UP000035034"/>
    </source>
</evidence>
<dbReference type="AlphaFoldDB" id="H0QY21"/>
<feature type="domain" description="Aminotransferase class V" evidence="14">
    <location>
        <begin position="52"/>
        <end position="346"/>
    </location>
</feature>
<evidence type="ECO:0000256" key="12">
    <source>
        <dbReference type="ARBA" id="ARBA00049007"/>
    </source>
</evidence>
<evidence type="ECO:0000256" key="4">
    <source>
        <dbReference type="ARBA" id="ARBA00022490"/>
    </source>
</evidence>
<dbReference type="GO" id="GO:0004760">
    <property type="term" value="F:L-serine-pyruvate transaminase activity"/>
    <property type="evidence" value="ECO:0007669"/>
    <property type="project" value="TreeGrafter"/>
</dbReference>
<evidence type="ECO:0000256" key="1">
    <source>
        <dbReference type="ARBA" id="ARBA00003483"/>
    </source>
</evidence>
<dbReference type="EC" id="2.6.1.52" evidence="13"/>
<comment type="subunit">
    <text evidence="13">Homodimer.</text>
</comment>
<dbReference type="UniPathway" id="UPA00135">
    <property type="reaction ID" value="UER00197"/>
</dbReference>
<comment type="similarity">
    <text evidence="3 13">Belongs to the class-V pyridoxal-phosphate-dependent aminotransferase family. SerC subfamily.</text>
</comment>
<keyword evidence="5 13" id="KW-0032">Aminotransferase</keyword>
<keyword evidence="9 13" id="KW-0664">Pyridoxine biosynthesis</keyword>
<dbReference type="Gene3D" id="3.40.640.10">
    <property type="entry name" value="Type I PLP-dependent aspartate aminotransferase-like (Major domain)"/>
    <property type="match status" value="1"/>
</dbReference>
<dbReference type="GO" id="GO:0004648">
    <property type="term" value="F:O-phospho-L-serine:2-oxoglutarate aminotransferase activity"/>
    <property type="evidence" value="ECO:0007669"/>
    <property type="project" value="UniProtKB-UniRule"/>
</dbReference>
<dbReference type="GO" id="GO:0008453">
    <property type="term" value="F:alanine-glyoxylate transaminase activity"/>
    <property type="evidence" value="ECO:0007669"/>
    <property type="project" value="TreeGrafter"/>
</dbReference>
<keyword evidence="10 13" id="KW-0718">Serine biosynthesis</keyword>
<dbReference type="InterPro" id="IPR015422">
    <property type="entry name" value="PyrdxlP-dep_Trfase_small"/>
</dbReference>
<dbReference type="eggNOG" id="COG1932">
    <property type="taxonomic scope" value="Bacteria"/>
</dbReference>
<dbReference type="InterPro" id="IPR015421">
    <property type="entry name" value="PyrdxlP-dep_Trfase_major"/>
</dbReference>
<keyword evidence="8 13" id="KW-0663">Pyridoxal phosphate</keyword>
<feature type="binding site" evidence="13">
    <location>
        <position position="211"/>
    </location>
    <ligand>
        <name>pyridoxal 5'-phosphate</name>
        <dbReference type="ChEBI" id="CHEBI:597326"/>
    </ligand>
</feature>
<dbReference type="InterPro" id="IPR022278">
    <property type="entry name" value="Pser_aminoTfrase"/>
</dbReference>
<comment type="caution">
    <text evidence="13">Lacks conserved residue(s) required for the propagation of feature annotation.</text>
</comment>
<evidence type="ECO:0000256" key="13">
    <source>
        <dbReference type="HAMAP-Rule" id="MF_00160"/>
    </source>
</evidence>
<feature type="binding site" evidence="13">
    <location>
        <begin position="263"/>
        <end position="264"/>
    </location>
    <ligand>
        <name>pyridoxal 5'-phosphate</name>
        <dbReference type="ChEBI" id="CHEBI:597326"/>
    </ligand>
</feature>
<dbReference type="InterPro" id="IPR015424">
    <property type="entry name" value="PyrdxlP-dep_Trfase"/>
</dbReference>
<dbReference type="Proteomes" id="UP000035034">
    <property type="component" value="Unassembled WGS sequence"/>
</dbReference>
<sequence length="387" mass="40797">MARPTALDFVIMTDAITIPANLLPADGRFGCGPSKVRPEQLQSLVDTGASVFGTSHRQAPVKNVVGDIRSGLADLFSLPDGYEVVLSNGGTTAFWDAAAFGLIKERSLHLTYGEFSSKFASVAKKAPFLADPTVISTDPGTAPDPAAITAEQAADVDLIGWAHNETSTGAAVPVLRPAAAGDALVAIDATSGAGGLPVNVTDADVYYFAPQKCFASDGGIWVALMSPKALARVEEVAASGRWCPEFLSLPTAVDNSSKNQTYNTPAVASLLLFANQIEWMNSNGGLDWCTARTAESSSRLYNWALASDFATPFVDEPHRSQVVGTIDFVEDVDAAAVAKVLRANGVVDTEPYRKLGRNQLRIGMFPAIEPDDISALTASIDYVVGQL</sequence>
<feature type="binding site" evidence="13">
    <location>
        <position position="115"/>
    </location>
    <ligand>
        <name>pyridoxal 5'-phosphate</name>
        <dbReference type="ChEBI" id="CHEBI:597326"/>
    </ligand>
</feature>
<dbReference type="PANTHER" id="PTHR21152:SF40">
    <property type="entry name" value="ALANINE--GLYOXYLATE AMINOTRANSFERASE"/>
    <property type="match status" value="1"/>
</dbReference>
<evidence type="ECO:0000256" key="3">
    <source>
        <dbReference type="ARBA" id="ARBA00006904"/>
    </source>
</evidence>
<dbReference type="UniPathway" id="UPA00244">
    <property type="reaction ID" value="UER00311"/>
</dbReference>
<organism evidence="15 16">
    <name type="scientific">Gordonia effusa NBRC 100432</name>
    <dbReference type="NCBI Taxonomy" id="1077974"/>
    <lineage>
        <taxon>Bacteria</taxon>
        <taxon>Bacillati</taxon>
        <taxon>Actinomycetota</taxon>
        <taxon>Actinomycetes</taxon>
        <taxon>Mycobacteriales</taxon>
        <taxon>Gordoniaceae</taxon>
        <taxon>Gordonia</taxon>
    </lineage>
</organism>
<protein>
    <recommendedName>
        <fullName evidence="13">Phosphoserine aminotransferase</fullName>
        <ecNumber evidence="13">2.6.1.52</ecNumber>
    </recommendedName>
    <alternativeName>
        <fullName evidence="13">Phosphohydroxythreonine aminotransferase</fullName>
        <shortName evidence="13">PSAT</shortName>
    </alternativeName>
</protein>
<dbReference type="HAMAP" id="MF_00160">
    <property type="entry name" value="SerC_aminotrans_5"/>
    <property type="match status" value="1"/>
</dbReference>
<keyword evidence="7 13" id="KW-0808">Transferase</keyword>
<dbReference type="NCBIfam" id="TIGR01366">
    <property type="entry name" value="serC_3"/>
    <property type="match status" value="1"/>
</dbReference>